<name>A0ABQ8UFR8_9EUKA</name>
<evidence type="ECO:0000313" key="5">
    <source>
        <dbReference type="EMBL" id="KAJ4457613.1"/>
    </source>
</evidence>
<evidence type="ECO:0000313" key="6">
    <source>
        <dbReference type="Proteomes" id="UP001141327"/>
    </source>
</evidence>
<sequence length="185" mass="20527">MMLGLNLEEIKEINERRPTQRTLVYRHELVPEIIHAHPRPCSTVTASFFRSFARHHYLFDFFLMISLFISSSEMKHIAAYLLAVLGGNANPTKENVISILQAGGVQADQAKLDQLFTELHGKSIDTILAEGRKKMASVSVAAPAAAPAAATKSEAPKKEEKKGKKEEPKKEEPVEEDGPMLSLFD</sequence>
<dbReference type="InterPro" id="IPR038716">
    <property type="entry name" value="P1/P2_N_sf"/>
</dbReference>
<comment type="similarity">
    <text evidence="1">Belongs to the eukaryotic ribosomal protein P1/P2 family.</text>
</comment>
<gene>
    <name evidence="5" type="ORF">PAPYR_6855</name>
</gene>
<protein>
    <submittedName>
        <fullName evidence="5">Large subunit ribosomal protein LP2</fullName>
    </submittedName>
</protein>
<evidence type="ECO:0000256" key="3">
    <source>
        <dbReference type="ARBA" id="ARBA00023274"/>
    </source>
</evidence>
<evidence type="ECO:0000256" key="2">
    <source>
        <dbReference type="ARBA" id="ARBA00022980"/>
    </source>
</evidence>
<dbReference type="HAMAP" id="MF_01478">
    <property type="entry name" value="Ribosomal_L12_arch"/>
    <property type="match status" value="1"/>
</dbReference>
<dbReference type="Proteomes" id="UP001141327">
    <property type="component" value="Unassembled WGS sequence"/>
</dbReference>
<dbReference type="InterPro" id="IPR044076">
    <property type="entry name" value="Ribosomal_P2"/>
</dbReference>
<feature type="compositionally biased region" description="Low complexity" evidence="4">
    <location>
        <begin position="143"/>
        <end position="153"/>
    </location>
</feature>
<organism evidence="5 6">
    <name type="scientific">Paratrimastix pyriformis</name>
    <dbReference type="NCBI Taxonomy" id="342808"/>
    <lineage>
        <taxon>Eukaryota</taxon>
        <taxon>Metamonada</taxon>
        <taxon>Preaxostyla</taxon>
        <taxon>Paratrimastigidae</taxon>
        <taxon>Paratrimastix</taxon>
    </lineage>
</organism>
<evidence type="ECO:0000256" key="4">
    <source>
        <dbReference type="SAM" id="MobiDB-lite"/>
    </source>
</evidence>
<dbReference type="PANTHER" id="PTHR21141:SF5">
    <property type="entry name" value="LARGE RIBOSOMAL SUBUNIT PROTEIN P2"/>
    <property type="match status" value="1"/>
</dbReference>
<feature type="compositionally biased region" description="Basic and acidic residues" evidence="4">
    <location>
        <begin position="154"/>
        <end position="172"/>
    </location>
</feature>
<dbReference type="CDD" id="cd05833">
    <property type="entry name" value="Ribosomal_P2"/>
    <property type="match status" value="1"/>
</dbReference>
<comment type="caution">
    <text evidence="5">The sequence shown here is derived from an EMBL/GenBank/DDBJ whole genome shotgun (WGS) entry which is preliminary data.</text>
</comment>
<accession>A0ABQ8UFR8</accession>
<evidence type="ECO:0000256" key="1">
    <source>
        <dbReference type="ARBA" id="ARBA00005436"/>
    </source>
</evidence>
<feature type="region of interest" description="Disordered" evidence="4">
    <location>
        <begin position="143"/>
        <end position="185"/>
    </location>
</feature>
<dbReference type="EMBL" id="JAPMOS010000043">
    <property type="protein sequence ID" value="KAJ4457613.1"/>
    <property type="molecule type" value="Genomic_DNA"/>
</dbReference>
<dbReference type="GO" id="GO:0005840">
    <property type="term" value="C:ribosome"/>
    <property type="evidence" value="ECO:0007669"/>
    <property type="project" value="UniProtKB-KW"/>
</dbReference>
<dbReference type="PANTHER" id="PTHR21141">
    <property type="entry name" value="60S ACIDIC RIBOSOMAL PROTEIN FAMILY MEMBER"/>
    <property type="match status" value="1"/>
</dbReference>
<keyword evidence="6" id="KW-1185">Reference proteome</keyword>
<dbReference type="Pfam" id="PF00428">
    <property type="entry name" value="Ribosomal_60s"/>
    <property type="match status" value="1"/>
</dbReference>
<dbReference type="Gene3D" id="1.10.10.1410">
    <property type="match status" value="1"/>
</dbReference>
<keyword evidence="2 5" id="KW-0689">Ribosomal protein</keyword>
<keyword evidence="3" id="KW-0687">Ribonucleoprotein</keyword>
<dbReference type="InterPro" id="IPR027534">
    <property type="entry name" value="Ribosomal_P1/P2"/>
</dbReference>
<reference evidence="5" key="1">
    <citation type="journal article" date="2022" name="bioRxiv">
        <title>Genomics of Preaxostyla Flagellates Illuminates Evolutionary Transitions and the Path Towards Mitochondrial Loss.</title>
        <authorList>
            <person name="Novak L.V.F."/>
            <person name="Treitli S.C."/>
            <person name="Pyrih J."/>
            <person name="Halakuc P."/>
            <person name="Pipaliya S.V."/>
            <person name="Vacek V."/>
            <person name="Brzon O."/>
            <person name="Soukal P."/>
            <person name="Eme L."/>
            <person name="Dacks J.B."/>
            <person name="Karnkowska A."/>
            <person name="Elias M."/>
            <person name="Hampl V."/>
        </authorList>
    </citation>
    <scope>NUCLEOTIDE SEQUENCE</scope>
    <source>
        <strain evidence="5">RCP-MX</strain>
    </source>
</reference>
<proteinExistence type="inferred from homology"/>